<protein>
    <submittedName>
        <fullName evidence="2">XRE family transcriptional regulator</fullName>
    </submittedName>
</protein>
<dbReference type="SMART" id="SM00530">
    <property type="entry name" value="HTH_XRE"/>
    <property type="match status" value="1"/>
</dbReference>
<evidence type="ECO:0000313" key="2">
    <source>
        <dbReference type="EMBL" id="RJO75094.1"/>
    </source>
</evidence>
<sequence length="432" mass="46601">MRGTYALANPQSAKILALCACTLIAMTPDSPLVQGIGNNIAAFRNAANLSQPDLAARINKSVQWLRGVEQGRLYADRLTDLINIANVLDCRLDDLLGRPIDALAPGVKPKVEAVGAVREAIKRTPVVTASGTAPELAEVGSRVAEAWTVWHSSPTAHRVLGGILPALITDVMAAYRGADDRRQAARTLAGAWQVTRQWLHHIPEGELAWVAAERAMSAAREAEDPHLIALGAWALSASYRRAGQQDEATRLCLSAADELKGRIDGANPDHDLLADYGMLHLAASISAAQSDEDGRAWALHRVAEDTARALGARYQAWTAFGRGNVDIHGLALQAELGRSDAVIEYSRRLNIDAVPSVERRTRALIDTARGFASRGDDEAAALVLIDAEKISADEVHHSGLVHEMLRTMVHRDRARSRSHVRGLAQRCGIFAS</sequence>
<gene>
    <name evidence="2" type="ORF">D5S18_17095</name>
</gene>
<evidence type="ECO:0000313" key="3">
    <source>
        <dbReference type="Proteomes" id="UP000266677"/>
    </source>
</evidence>
<dbReference type="SUPFAM" id="SSF47413">
    <property type="entry name" value="lambda repressor-like DNA-binding domains"/>
    <property type="match status" value="1"/>
</dbReference>
<dbReference type="AlphaFoldDB" id="A0A3A4K7U6"/>
<dbReference type="Gene3D" id="1.10.260.40">
    <property type="entry name" value="lambda repressor-like DNA-binding domains"/>
    <property type="match status" value="1"/>
</dbReference>
<dbReference type="GO" id="GO:0003677">
    <property type="term" value="F:DNA binding"/>
    <property type="evidence" value="ECO:0007669"/>
    <property type="project" value="InterPro"/>
</dbReference>
<accession>A0A3A4K7U6</accession>
<comment type="caution">
    <text evidence="2">The sequence shown here is derived from an EMBL/GenBank/DDBJ whole genome shotgun (WGS) entry which is preliminary data.</text>
</comment>
<dbReference type="PROSITE" id="PS50943">
    <property type="entry name" value="HTH_CROC1"/>
    <property type="match status" value="1"/>
</dbReference>
<name>A0A3A4K7U6_9NOCA</name>
<dbReference type="CDD" id="cd00093">
    <property type="entry name" value="HTH_XRE"/>
    <property type="match status" value="1"/>
</dbReference>
<reference evidence="2 3" key="1">
    <citation type="submission" date="2018-09" db="EMBL/GenBank/DDBJ databases">
        <title>YIM PH21274 draft genome.</title>
        <authorList>
            <person name="Miao C."/>
        </authorList>
    </citation>
    <scope>NUCLEOTIDE SEQUENCE [LARGE SCALE GENOMIC DNA]</scope>
    <source>
        <strain evidence="2 3">YIM PH 21724</strain>
    </source>
</reference>
<keyword evidence="3" id="KW-1185">Reference proteome</keyword>
<proteinExistence type="predicted"/>
<evidence type="ECO:0000259" key="1">
    <source>
        <dbReference type="PROSITE" id="PS50943"/>
    </source>
</evidence>
<organism evidence="2 3">
    <name type="scientific">Nocardia panacis</name>
    <dbReference type="NCBI Taxonomy" id="2340916"/>
    <lineage>
        <taxon>Bacteria</taxon>
        <taxon>Bacillati</taxon>
        <taxon>Actinomycetota</taxon>
        <taxon>Actinomycetes</taxon>
        <taxon>Mycobacteriales</taxon>
        <taxon>Nocardiaceae</taxon>
        <taxon>Nocardia</taxon>
    </lineage>
</organism>
<dbReference type="Proteomes" id="UP000266677">
    <property type="component" value="Unassembled WGS sequence"/>
</dbReference>
<dbReference type="InterPro" id="IPR001387">
    <property type="entry name" value="Cro/C1-type_HTH"/>
</dbReference>
<feature type="domain" description="HTH cro/C1-type" evidence="1">
    <location>
        <begin position="40"/>
        <end position="95"/>
    </location>
</feature>
<dbReference type="InterPro" id="IPR010982">
    <property type="entry name" value="Lambda_DNA-bd_dom_sf"/>
</dbReference>
<dbReference type="EMBL" id="QZFU01000019">
    <property type="protein sequence ID" value="RJO75094.1"/>
    <property type="molecule type" value="Genomic_DNA"/>
</dbReference>